<keyword evidence="1" id="KW-1133">Transmembrane helix</keyword>
<reference evidence="2 3" key="1">
    <citation type="submission" date="2021-06" db="EMBL/GenBank/DDBJ databases">
        <authorList>
            <person name="Palmer J.M."/>
        </authorList>
    </citation>
    <scope>NUCLEOTIDE SEQUENCE [LARGE SCALE GENOMIC DNA]</scope>
    <source>
        <strain evidence="2 3">AS_MEX2019</strain>
        <tissue evidence="2">Muscle</tissue>
    </source>
</reference>
<gene>
    <name evidence="2" type="ORF">AMECASPLE_003332</name>
</gene>
<evidence type="ECO:0000313" key="2">
    <source>
        <dbReference type="EMBL" id="MEQ2302122.1"/>
    </source>
</evidence>
<protein>
    <submittedName>
        <fullName evidence="2">Uncharacterized protein</fullName>
    </submittedName>
</protein>
<sequence>MNYNKGNKIQNAMLKRYRKKLTHSSHLPSSGLQVVTIVYATELWKDGGFAWLSTGIELTFGLVPKGDCRGNGGAFSCCCLSALGVVFPLLGIWLRWLALNVLL</sequence>
<evidence type="ECO:0000256" key="1">
    <source>
        <dbReference type="SAM" id="Phobius"/>
    </source>
</evidence>
<name>A0ABV0Z8A2_9TELE</name>
<accession>A0ABV0Z8A2</accession>
<keyword evidence="1" id="KW-0472">Membrane</keyword>
<keyword evidence="3" id="KW-1185">Reference proteome</keyword>
<proteinExistence type="predicted"/>
<dbReference type="EMBL" id="JAHRIP010056559">
    <property type="protein sequence ID" value="MEQ2302122.1"/>
    <property type="molecule type" value="Genomic_DNA"/>
</dbReference>
<evidence type="ECO:0000313" key="3">
    <source>
        <dbReference type="Proteomes" id="UP001469553"/>
    </source>
</evidence>
<keyword evidence="1" id="KW-0812">Transmembrane</keyword>
<feature type="transmembrane region" description="Helical" evidence="1">
    <location>
        <begin position="75"/>
        <end position="96"/>
    </location>
</feature>
<dbReference type="Proteomes" id="UP001469553">
    <property type="component" value="Unassembled WGS sequence"/>
</dbReference>
<organism evidence="2 3">
    <name type="scientific">Ameca splendens</name>
    <dbReference type="NCBI Taxonomy" id="208324"/>
    <lineage>
        <taxon>Eukaryota</taxon>
        <taxon>Metazoa</taxon>
        <taxon>Chordata</taxon>
        <taxon>Craniata</taxon>
        <taxon>Vertebrata</taxon>
        <taxon>Euteleostomi</taxon>
        <taxon>Actinopterygii</taxon>
        <taxon>Neopterygii</taxon>
        <taxon>Teleostei</taxon>
        <taxon>Neoteleostei</taxon>
        <taxon>Acanthomorphata</taxon>
        <taxon>Ovalentaria</taxon>
        <taxon>Atherinomorphae</taxon>
        <taxon>Cyprinodontiformes</taxon>
        <taxon>Goodeidae</taxon>
        <taxon>Ameca</taxon>
    </lineage>
</organism>
<comment type="caution">
    <text evidence="2">The sequence shown here is derived from an EMBL/GenBank/DDBJ whole genome shotgun (WGS) entry which is preliminary data.</text>
</comment>